<dbReference type="InterPro" id="IPR001715">
    <property type="entry name" value="CH_dom"/>
</dbReference>
<name>A0A5J5ELU9_9PEZI</name>
<dbReference type="PROSITE" id="PS50021">
    <property type="entry name" value="CH"/>
    <property type="match status" value="1"/>
</dbReference>
<feature type="domain" description="Calponin-homology (CH)" evidence="5">
    <location>
        <begin position="443"/>
        <end position="573"/>
    </location>
</feature>
<comment type="subcellular location">
    <subcellularLocation>
        <location evidence="1">Cytoplasm</location>
    </subcellularLocation>
</comment>
<feature type="region of interest" description="Disordered" evidence="4">
    <location>
        <begin position="1"/>
        <end position="77"/>
    </location>
</feature>
<dbReference type="PANTHER" id="PTHR22706">
    <property type="entry name" value="ASSEMBLY FACTOR FOR SPINDLE MICROTUBULES"/>
    <property type="match status" value="1"/>
</dbReference>
<dbReference type="Pfam" id="PF00307">
    <property type="entry name" value="CH"/>
    <property type="match status" value="1"/>
</dbReference>
<dbReference type="Gene3D" id="1.10.418.10">
    <property type="entry name" value="Calponin-like domain"/>
    <property type="match status" value="2"/>
</dbReference>
<dbReference type="PANTHER" id="PTHR22706:SF1">
    <property type="entry name" value="ASSEMBLY FACTOR FOR SPINDLE MICROTUBULES"/>
    <property type="match status" value="1"/>
</dbReference>
<dbReference type="SMART" id="SM00033">
    <property type="entry name" value="CH"/>
    <property type="match status" value="1"/>
</dbReference>
<sequence>MVKLVQTQLLGEKKHLQAPPKRHLPTQTAISKRPQRPATRDRNSGKENLPPAAERKRAADGSPPRKSIRLSDDPVRVPIKKPAPAAAAPKPAFAAIPKNINKSIEISRKRSSDAIEFNEDDNYSFISNDNGSPGSLRLKKRTKTSIGSLPSPPRLTNEEEAELLPPSDLLLPGVTSYHPRAVKKRPLDPVLAEDIERCEMYEESWLSAQESSVAQLLNHLLAEYSPTPVGKNRLALRKEFLSMYSAAPFPVTYNRVHASLLYGALSIAQHILDKSSVARIARPTNANGQYFGWGADVGAREKFMELFVGSYEQSALITALEVIVGREMFAYAQPGESEKKVMDTFIERYIIKSEDILSSNPEPAQKNKKGSKAGGNTGEDEDRGTPAWLLRRSLLRSFMLILLLDKAKSRGLLGRQCLFQESSTHKSSTSVLKALARLLLPSFGDIVKPLSHLNYTLEAIQDPLSEYDYTISNLAVDMRDGVRLARVVEVLLHSKRRTSLAVGRNADEEDWPLSLHLQYPATSRTQKMHNVSLVLSALDKADGNPNYIDAKEIVDGYREKTVGLLWSLLSQRGLGLLLDWDTVVKEIRRLEKGISSSGSDKDARIDMGLGGHNHIGLLKNWARCIANKHGLTVTNLTTSFADGKVFEAIVKEYEQYLPSYAKDDKEASLAVKLRGIGCNSYFGKDPDA</sequence>
<proteinExistence type="predicted"/>
<dbReference type="OrthoDB" id="76388at2759"/>
<dbReference type="AlphaFoldDB" id="A0A5J5ELU9"/>
<protein>
    <recommendedName>
        <fullName evidence="5">Calponin-homology (CH) domain-containing protein</fullName>
    </recommendedName>
</protein>
<keyword evidence="7" id="KW-1185">Reference proteome</keyword>
<gene>
    <name evidence="6" type="ORF">FN846DRAFT_784052</name>
</gene>
<reference evidence="6 7" key="1">
    <citation type="submission" date="2019-09" db="EMBL/GenBank/DDBJ databases">
        <title>Draft genome of the ectomycorrhizal ascomycete Sphaerosporella brunnea.</title>
        <authorList>
            <consortium name="DOE Joint Genome Institute"/>
            <person name="Benucci G.M."/>
            <person name="Marozzi G."/>
            <person name="Antonielli L."/>
            <person name="Sanchez S."/>
            <person name="Marco P."/>
            <person name="Wang X."/>
            <person name="Falini L.B."/>
            <person name="Barry K."/>
            <person name="Haridas S."/>
            <person name="Lipzen A."/>
            <person name="Labutti K."/>
            <person name="Grigoriev I.V."/>
            <person name="Murat C."/>
            <person name="Martin F."/>
            <person name="Albertini E."/>
            <person name="Donnini D."/>
            <person name="Bonito G."/>
        </authorList>
    </citation>
    <scope>NUCLEOTIDE SEQUENCE [LARGE SCALE GENOMIC DNA]</scope>
    <source>
        <strain evidence="6 7">Sb_GMNB300</strain>
    </source>
</reference>
<dbReference type="GO" id="GO:0005516">
    <property type="term" value="F:calmodulin binding"/>
    <property type="evidence" value="ECO:0007669"/>
    <property type="project" value="UniProtKB-KW"/>
</dbReference>
<dbReference type="InParanoid" id="A0A5J5ELU9"/>
<dbReference type="SUPFAM" id="SSF47576">
    <property type="entry name" value="Calponin-homology domain, CH-domain"/>
    <property type="match status" value="1"/>
</dbReference>
<feature type="region of interest" description="Disordered" evidence="4">
    <location>
        <begin position="359"/>
        <end position="384"/>
    </location>
</feature>
<evidence type="ECO:0000259" key="5">
    <source>
        <dbReference type="PROSITE" id="PS50021"/>
    </source>
</evidence>
<dbReference type="Proteomes" id="UP000326924">
    <property type="component" value="Unassembled WGS sequence"/>
</dbReference>
<dbReference type="GO" id="GO:0000278">
    <property type="term" value="P:mitotic cell cycle"/>
    <property type="evidence" value="ECO:0007669"/>
    <property type="project" value="TreeGrafter"/>
</dbReference>
<keyword evidence="3" id="KW-0112">Calmodulin-binding</keyword>
<dbReference type="EMBL" id="VXIS01000227">
    <property type="protein sequence ID" value="KAA8896104.1"/>
    <property type="molecule type" value="Genomic_DNA"/>
</dbReference>
<evidence type="ECO:0000256" key="3">
    <source>
        <dbReference type="ARBA" id="ARBA00022860"/>
    </source>
</evidence>
<dbReference type="InterPro" id="IPR051185">
    <property type="entry name" value="ASPM"/>
</dbReference>
<feature type="region of interest" description="Disordered" evidence="4">
    <location>
        <begin position="127"/>
        <end position="159"/>
    </location>
</feature>
<keyword evidence="2" id="KW-0963">Cytoplasm</keyword>
<evidence type="ECO:0000313" key="7">
    <source>
        <dbReference type="Proteomes" id="UP000326924"/>
    </source>
</evidence>
<dbReference type="GO" id="GO:0051295">
    <property type="term" value="P:establishment of meiotic spindle localization"/>
    <property type="evidence" value="ECO:0007669"/>
    <property type="project" value="TreeGrafter"/>
</dbReference>
<evidence type="ECO:0000256" key="1">
    <source>
        <dbReference type="ARBA" id="ARBA00004496"/>
    </source>
</evidence>
<comment type="caution">
    <text evidence="6">The sequence shown here is derived from an EMBL/GenBank/DDBJ whole genome shotgun (WGS) entry which is preliminary data.</text>
</comment>
<organism evidence="6 7">
    <name type="scientific">Sphaerosporella brunnea</name>
    <dbReference type="NCBI Taxonomy" id="1250544"/>
    <lineage>
        <taxon>Eukaryota</taxon>
        <taxon>Fungi</taxon>
        <taxon>Dikarya</taxon>
        <taxon>Ascomycota</taxon>
        <taxon>Pezizomycotina</taxon>
        <taxon>Pezizomycetes</taxon>
        <taxon>Pezizales</taxon>
        <taxon>Pyronemataceae</taxon>
        <taxon>Sphaerosporella</taxon>
    </lineage>
</organism>
<evidence type="ECO:0000313" key="6">
    <source>
        <dbReference type="EMBL" id="KAA8896104.1"/>
    </source>
</evidence>
<dbReference type="GO" id="GO:0000922">
    <property type="term" value="C:spindle pole"/>
    <property type="evidence" value="ECO:0007669"/>
    <property type="project" value="TreeGrafter"/>
</dbReference>
<dbReference type="GO" id="GO:0005737">
    <property type="term" value="C:cytoplasm"/>
    <property type="evidence" value="ECO:0007669"/>
    <property type="project" value="UniProtKB-SubCell"/>
</dbReference>
<evidence type="ECO:0000256" key="2">
    <source>
        <dbReference type="ARBA" id="ARBA00022490"/>
    </source>
</evidence>
<evidence type="ECO:0000256" key="4">
    <source>
        <dbReference type="SAM" id="MobiDB-lite"/>
    </source>
</evidence>
<dbReference type="InterPro" id="IPR036872">
    <property type="entry name" value="CH_dom_sf"/>
</dbReference>
<dbReference type="CDD" id="cd21223">
    <property type="entry name" value="CH_ASPM_rpt1"/>
    <property type="match status" value="1"/>
</dbReference>
<accession>A0A5J5ELU9</accession>
<dbReference type="GO" id="GO:0007051">
    <property type="term" value="P:spindle organization"/>
    <property type="evidence" value="ECO:0007669"/>
    <property type="project" value="TreeGrafter"/>
</dbReference>